<dbReference type="EMBL" id="DRMS01000371">
    <property type="protein sequence ID" value="HFC93116.1"/>
    <property type="molecule type" value="Genomic_DNA"/>
</dbReference>
<name>A0A7V2T4E1_LEUMU</name>
<accession>A0A7V2T4E1</accession>
<evidence type="ECO:0000256" key="2">
    <source>
        <dbReference type="ARBA" id="ARBA00022448"/>
    </source>
</evidence>
<dbReference type="Pfam" id="PF02508">
    <property type="entry name" value="Rnf-Nqr"/>
    <property type="match status" value="1"/>
</dbReference>
<evidence type="ECO:0000256" key="9">
    <source>
        <dbReference type="HAMAP-Rule" id="MF_00478"/>
    </source>
</evidence>
<evidence type="ECO:0000256" key="1">
    <source>
        <dbReference type="ARBA" id="ARBA00004127"/>
    </source>
</evidence>
<dbReference type="HAMAP" id="MF_00478">
    <property type="entry name" value="RsxE_RnfE"/>
    <property type="match status" value="1"/>
</dbReference>
<dbReference type="PANTHER" id="PTHR30586">
    <property type="entry name" value="ELECTRON TRANSPORT COMPLEX PROTEIN RNFE"/>
    <property type="match status" value="1"/>
</dbReference>
<feature type="transmembrane region" description="Helical" evidence="9">
    <location>
        <begin position="193"/>
        <end position="216"/>
    </location>
</feature>
<evidence type="ECO:0000313" key="10">
    <source>
        <dbReference type="EMBL" id="HFC93116.1"/>
    </source>
</evidence>
<evidence type="ECO:0000256" key="5">
    <source>
        <dbReference type="ARBA" id="ARBA00022967"/>
    </source>
</evidence>
<dbReference type="InterPro" id="IPR003667">
    <property type="entry name" value="NqrDE/RnfAE"/>
</dbReference>
<evidence type="ECO:0000256" key="7">
    <source>
        <dbReference type="ARBA" id="ARBA00022989"/>
    </source>
</evidence>
<sequence>MSDSQEKQSPAVDYLQLTKDGLWSNNPGLVQLLGLCPLLAVTNNVVNGIGLGIATLVTLVISNASISFSRHWVRKEIRIPFYVLVIASNVTVIDLLMNAWLPQLHLVLGIFIPLIVTNCAIIGRAEAYASRNNIFPAIIDGIMMGIGFMLVLVVLAALREIIGSGTLFINADVMFGESAKNLTITIFDDYKGFLLAILPPGAFLGMGFLIAFKNVIDKRLEKRKGNSVSAIPVVVE</sequence>
<dbReference type="AlphaFoldDB" id="A0A7V2T4E1"/>
<dbReference type="PIRSF" id="PIRSF006102">
    <property type="entry name" value="NQR_DE"/>
    <property type="match status" value="1"/>
</dbReference>
<comment type="function">
    <text evidence="9">Part of a membrane-bound complex that couples electron transfer with translocation of ions across the membrane.</text>
</comment>
<comment type="caution">
    <text evidence="10">The sequence shown here is derived from an EMBL/GenBank/DDBJ whole genome shotgun (WGS) entry which is preliminary data.</text>
</comment>
<feature type="transmembrane region" description="Helical" evidence="9">
    <location>
        <begin position="137"/>
        <end position="158"/>
    </location>
</feature>
<keyword evidence="8 9" id="KW-0472">Membrane</keyword>
<keyword evidence="6 9" id="KW-0249">Electron transport</keyword>
<keyword evidence="4 9" id="KW-0812">Transmembrane</keyword>
<keyword evidence="5 9" id="KW-1278">Translocase</keyword>
<dbReference type="PANTHER" id="PTHR30586:SF0">
    <property type="entry name" value="ION-TRANSLOCATING OXIDOREDUCTASE COMPLEX SUBUNIT E"/>
    <property type="match status" value="1"/>
</dbReference>
<comment type="subcellular location">
    <subcellularLocation>
        <location evidence="9">Cell inner membrane</location>
        <topology evidence="9">Multi-pass membrane protein</topology>
    </subcellularLocation>
    <subcellularLocation>
        <location evidence="1">Endomembrane system</location>
        <topology evidence="1">Multi-pass membrane protein</topology>
    </subcellularLocation>
</comment>
<evidence type="ECO:0000256" key="4">
    <source>
        <dbReference type="ARBA" id="ARBA00022692"/>
    </source>
</evidence>
<evidence type="ECO:0000256" key="8">
    <source>
        <dbReference type="ARBA" id="ARBA00023136"/>
    </source>
</evidence>
<comment type="subunit">
    <text evidence="9">The complex is composed of six subunits: RnfA, RnfB, RnfC, RnfD, RnfE and RnfG.</text>
</comment>
<gene>
    <name evidence="9" type="primary">rnfE</name>
    <name evidence="10" type="ORF">ENJ51_09925</name>
</gene>
<comment type="similarity">
    <text evidence="9">Belongs to the NqrDE/RnfAE family.</text>
</comment>
<protein>
    <recommendedName>
        <fullName evidence="9">Ion-translocating oxidoreductase complex subunit E</fullName>
        <ecNumber evidence="9">7.-.-.-</ecNumber>
    </recommendedName>
    <alternativeName>
        <fullName evidence="9">Rnf electron transport complex subunit E</fullName>
    </alternativeName>
</protein>
<dbReference type="GO" id="GO:0012505">
    <property type="term" value="C:endomembrane system"/>
    <property type="evidence" value="ECO:0007669"/>
    <property type="project" value="UniProtKB-SubCell"/>
</dbReference>
<dbReference type="EC" id="7.-.-.-" evidence="9"/>
<proteinExistence type="inferred from homology"/>
<evidence type="ECO:0000256" key="6">
    <source>
        <dbReference type="ARBA" id="ARBA00022982"/>
    </source>
</evidence>
<feature type="transmembrane region" description="Helical" evidence="9">
    <location>
        <begin position="48"/>
        <end position="69"/>
    </location>
</feature>
<keyword evidence="7 9" id="KW-1133">Transmembrane helix</keyword>
<dbReference type="GO" id="GO:0022900">
    <property type="term" value="P:electron transport chain"/>
    <property type="evidence" value="ECO:0007669"/>
    <property type="project" value="UniProtKB-UniRule"/>
</dbReference>
<keyword evidence="9" id="KW-1003">Cell membrane</keyword>
<reference evidence="10" key="1">
    <citation type="journal article" date="2020" name="mSystems">
        <title>Genome- and Community-Level Interaction Insights into Carbon Utilization and Element Cycling Functions of Hydrothermarchaeota in Hydrothermal Sediment.</title>
        <authorList>
            <person name="Zhou Z."/>
            <person name="Liu Y."/>
            <person name="Xu W."/>
            <person name="Pan J."/>
            <person name="Luo Z.H."/>
            <person name="Li M."/>
        </authorList>
    </citation>
    <scope>NUCLEOTIDE SEQUENCE [LARGE SCALE GENOMIC DNA]</scope>
    <source>
        <strain evidence="10">HyVt-493</strain>
    </source>
</reference>
<dbReference type="NCBIfam" id="TIGR01948">
    <property type="entry name" value="rnfE"/>
    <property type="match status" value="1"/>
</dbReference>
<feature type="transmembrane region" description="Helical" evidence="9">
    <location>
        <begin position="81"/>
        <end position="100"/>
    </location>
</feature>
<dbReference type="NCBIfam" id="NF009070">
    <property type="entry name" value="PRK12405.1"/>
    <property type="match status" value="1"/>
</dbReference>
<dbReference type="Proteomes" id="UP000885750">
    <property type="component" value="Unassembled WGS sequence"/>
</dbReference>
<dbReference type="GO" id="GO:0005886">
    <property type="term" value="C:plasma membrane"/>
    <property type="evidence" value="ECO:0007669"/>
    <property type="project" value="UniProtKB-SubCell"/>
</dbReference>
<keyword evidence="2 9" id="KW-0813">Transport</keyword>
<dbReference type="InterPro" id="IPR010968">
    <property type="entry name" value="RnfE"/>
</dbReference>
<organism evidence="10">
    <name type="scientific">Leucothrix mucor</name>
    <dbReference type="NCBI Taxonomy" id="45248"/>
    <lineage>
        <taxon>Bacteria</taxon>
        <taxon>Pseudomonadati</taxon>
        <taxon>Pseudomonadota</taxon>
        <taxon>Gammaproteobacteria</taxon>
        <taxon>Thiotrichales</taxon>
        <taxon>Thiotrichaceae</taxon>
        <taxon>Leucothrix</taxon>
    </lineage>
</organism>
<keyword evidence="3 9" id="KW-0997">Cell inner membrane</keyword>
<feature type="transmembrane region" description="Helical" evidence="9">
    <location>
        <begin position="106"/>
        <end position="125"/>
    </location>
</feature>
<evidence type="ECO:0000256" key="3">
    <source>
        <dbReference type="ARBA" id="ARBA00022519"/>
    </source>
</evidence>